<evidence type="ECO:0000313" key="3">
    <source>
        <dbReference type="EMBL" id="SUZ78621.1"/>
    </source>
</evidence>
<dbReference type="PIRSF" id="PIRSF001235">
    <property type="entry name" value="Amidase_carbamoylase"/>
    <property type="match status" value="1"/>
</dbReference>
<dbReference type="GO" id="GO:0016813">
    <property type="term" value="F:hydrolase activity, acting on carbon-nitrogen (but not peptide) bonds, in linear amidines"/>
    <property type="evidence" value="ECO:0007669"/>
    <property type="project" value="InterPro"/>
</dbReference>
<dbReference type="Gene3D" id="3.30.70.360">
    <property type="match status" value="1"/>
</dbReference>
<dbReference type="InterPro" id="IPR036264">
    <property type="entry name" value="Bact_exopeptidase_dim_dom"/>
</dbReference>
<dbReference type="SUPFAM" id="SSF55031">
    <property type="entry name" value="Bacterial exopeptidase dimerisation domain"/>
    <property type="match status" value="1"/>
</dbReference>
<dbReference type="Pfam" id="PF01546">
    <property type="entry name" value="Peptidase_M20"/>
    <property type="match status" value="1"/>
</dbReference>
<dbReference type="SUPFAM" id="SSF53187">
    <property type="entry name" value="Zn-dependent exopeptidases"/>
    <property type="match status" value="1"/>
</dbReference>
<accession>A0A381QGZ8</accession>
<dbReference type="PANTHER" id="PTHR32494:SF5">
    <property type="entry name" value="ALLANTOATE AMIDOHYDROLASE"/>
    <property type="match status" value="1"/>
</dbReference>
<protein>
    <recommendedName>
        <fullName evidence="2">Peptidase M20 dimerisation domain-containing protein</fullName>
    </recommendedName>
</protein>
<dbReference type="PANTHER" id="PTHR32494">
    <property type="entry name" value="ALLANTOATE DEIMINASE-RELATED"/>
    <property type="match status" value="1"/>
</dbReference>
<proteinExistence type="predicted"/>
<dbReference type="Pfam" id="PF07687">
    <property type="entry name" value="M20_dimer"/>
    <property type="match status" value="1"/>
</dbReference>
<dbReference type="Gene3D" id="3.40.630.10">
    <property type="entry name" value="Zn peptidases"/>
    <property type="match status" value="1"/>
</dbReference>
<sequence length="423" mass="45230">MGLNLRPQIWLDLLSDQNPEVNGRRLNQRMSRLASFGANAAGGIDRVAFSDANIEALDWITGLLVESGFSPSIDFAGNLIARKLGSGSELPPIMLGSHIDSVPGGGNYDGQVGSMGALEVAASLADAAHTTRHSLEILIFSNEEGGKTGSRALAGEVEGFELDIVTASGFTIADGIQRLGGNPNRLTEVRRTDGSAEAFLELHIEQGAVLDADEIDVGVVEGIVGIMRWTVTVDGSTNHAGTTPMDRRADAMVGAARFIDLVHTTARRMPGQQVATVGRLEAEPGVPNVIPGRVTMTLEIRDLSMDGIERVYNEINRNLVRITEETETRFSFQRFYTSRAAPTAPWIREIIETSARGLGLSTRRMPSGAGHDAQSIALFAPVGMIFVPSVAGISHAPDENTSPQDVINGANVLLQTLLELDER</sequence>
<dbReference type="NCBIfam" id="NF006771">
    <property type="entry name" value="PRK09290.1-5"/>
    <property type="match status" value="1"/>
</dbReference>
<reference evidence="3" key="1">
    <citation type="submission" date="2018-05" db="EMBL/GenBank/DDBJ databases">
        <authorList>
            <person name="Lanie J.A."/>
            <person name="Ng W.-L."/>
            <person name="Kazmierczak K.M."/>
            <person name="Andrzejewski T.M."/>
            <person name="Davidsen T.M."/>
            <person name="Wayne K.J."/>
            <person name="Tettelin H."/>
            <person name="Glass J.I."/>
            <person name="Rusch D."/>
            <person name="Podicherti R."/>
            <person name="Tsui H.-C.T."/>
            <person name="Winkler M.E."/>
        </authorList>
    </citation>
    <scope>NUCLEOTIDE SEQUENCE</scope>
</reference>
<organism evidence="3">
    <name type="scientific">marine metagenome</name>
    <dbReference type="NCBI Taxonomy" id="408172"/>
    <lineage>
        <taxon>unclassified sequences</taxon>
        <taxon>metagenomes</taxon>
        <taxon>ecological metagenomes</taxon>
    </lineage>
</organism>
<dbReference type="CDD" id="cd03884">
    <property type="entry name" value="M20_bAS"/>
    <property type="match status" value="1"/>
</dbReference>
<dbReference type="EMBL" id="UINC01001360">
    <property type="protein sequence ID" value="SUZ78621.1"/>
    <property type="molecule type" value="Genomic_DNA"/>
</dbReference>
<gene>
    <name evidence="3" type="ORF">METZ01_LOCUS31475</name>
</gene>
<dbReference type="InterPro" id="IPR002933">
    <property type="entry name" value="Peptidase_M20"/>
</dbReference>
<dbReference type="NCBIfam" id="TIGR01879">
    <property type="entry name" value="hydantase"/>
    <property type="match status" value="1"/>
</dbReference>
<dbReference type="AlphaFoldDB" id="A0A381QGZ8"/>
<keyword evidence="1" id="KW-0378">Hydrolase</keyword>
<dbReference type="InterPro" id="IPR010158">
    <property type="entry name" value="Amidase_Cbmase"/>
</dbReference>
<evidence type="ECO:0000259" key="2">
    <source>
        <dbReference type="Pfam" id="PF07687"/>
    </source>
</evidence>
<evidence type="ECO:0000256" key="1">
    <source>
        <dbReference type="ARBA" id="ARBA00022801"/>
    </source>
</evidence>
<name>A0A381QGZ8_9ZZZZ</name>
<dbReference type="InterPro" id="IPR011650">
    <property type="entry name" value="Peptidase_M20_dimer"/>
</dbReference>
<feature type="domain" description="Peptidase M20 dimerisation" evidence="2">
    <location>
        <begin position="224"/>
        <end position="319"/>
    </location>
</feature>